<accession>A0A0U1NPE8</accession>
<dbReference type="OrthoDB" id="7206663at2"/>
<reference evidence="1 2" key="1">
    <citation type="submission" date="2015-04" db="EMBL/GenBank/DDBJ databases">
        <authorList>
            <person name="Syromyatnikov M.Y."/>
            <person name="Popov V.N."/>
        </authorList>
    </citation>
    <scope>NUCLEOTIDE SEQUENCE [LARGE SCALE GENOMIC DNA]</scope>
    <source>
        <strain evidence="1 2">CECT 5292</strain>
    </source>
</reference>
<evidence type="ECO:0008006" key="3">
    <source>
        <dbReference type="Google" id="ProtNLM"/>
    </source>
</evidence>
<dbReference type="AlphaFoldDB" id="A0A0U1NPE8"/>
<dbReference type="Proteomes" id="UP000048949">
    <property type="component" value="Unassembled WGS sequence"/>
</dbReference>
<dbReference type="SUPFAM" id="SSF47413">
    <property type="entry name" value="lambda repressor-like DNA-binding domains"/>
    <property type="match status" value="1"/>
</dbReference>
<name>A0A0U1NPE8_9RHOB</name>
<dbReference type="InterPro" id="IPR010982">
    <property type="entry name" value="Lambda_DNA-bd_dom_sf"/>
</dbReference>
<keyword evidence="2" id="KW-1185">Reference proteome</keyword>
<gene>
    <name evidence="1" type="ORF">NIG5292_02699</name>
</gene>
<organism evidence="1 2">
    <name type="scientific">Nereida ignava</name>
    <dbReference type="NCBI Taxonomy" id="282199"/>
    <lineage>
        <taxon>Bacteria</taxon>
        <taxon>Pseudomonadati</taxon>
        <taxon>Pseudomonadota</taxon>
        <taxon>Alphaproteobacteria</taxon>
        <taxon>Rhodobacterales</taxon>
        <taxon>Roseobacteraceae</taxon>
        <taxon>Nereida</taxon>
    </lineage>
</organism>
<dbReference type="STRING" id="282199.GCA_001049735_02698"/>
<dbReference type="InterPro" id="IPR001387">
    <property type="entry name" value="Cro/C1-type_HTH"/>
</dbReference>
<dbReference type="Gene3D" id="1.10.260.40">
    <property type="entry name" value="lambda repressor-like DNA-binding domains"/>
    <property type="match status" value="1"/>
</dbReference>
<sequence length="73" mass="7756">MARAALNWSTQKLAAESGVSSRTLNRIETKEGFAAATQANLKLVELTLTAVGIEFIGDATDGPGVRLWNTPQP</sequence>
<evidence type="ECO:0000313" key="2">
    <source>
        <dbReference type="Proteomes" id="UP000048949"/>
    </source>
</evidence>
<dbReference type="CDD" id="cd00093">
    <property type="entry name" value="HTH_XRE"/>
    <property type="match status" value="1"/>
</dbReference>
<dbReference type="GO" id="GO:0003677">
    <property type="term" value="F:DNA binding"/>
    <property type="evidence" value="ECO:0007669"/>
    <property type="project" value="InterPro"/>
</dbReference>
<dbReference type="RefSeq" id="WP_048600026.1">
    <property type="nucleotide sequence ID" value="NZ_CVPC01000027.1"/>
</dbReference>
<proteinExistence type="predicted"/>
<protein>
    <recommendedName>
        <fullName evidence="3">HTH cro/C1-type domain-containing protein</fullName>
    </recommendedName>
</protein>
<dbReference type="EMBL" id="CVQV01000027">
    <property type="protein sequence ID" value="CRK76634.1"/>
    <property type="molecule type" value="Genomic_DNA"/>
</dbReference>
<evidence type="ECO:0000313" key="1">
    <source>
        <dbReference type="EMBL" id="CRK76634.1"/>
    </source>
</evidence>